<proteinExistence type="predicted"/>
<evidence type="ECO:0000313" key="2">
    <source>
        <dbReference type="Proteomes" id="UP000657574"/>
    </source>
</evidence>
<comment type="caution">
    <text evidence="1">The sequence shown here is derived from an EMBL/GenBank/DDBJ whole genome shotgun (WGS) entry which is preliminary data.</text>
</comment>
<reference evidence="1" key="1">
    <citation type="journal article" date="2014" name="Int. J. Syst. Evol. Microbiol.">
        <title>Complete genome sequence of Corynebacterium casei LMG S-19264T (=DSM 44701T), isolated from a smear-ripened cheese.</title>
        <authorList>
            <consortium name="US DOE Joint Genome Institute (JGI-PGF)"/>
            <person name="Walter F."/>
            <person name="Albersmeier A."/>
            <person name="Kalinowski J."/>
            <person name="Ruckert C."/>
        </authorList>
    </citation>
    <scope>NUCLEOTIDE SEQUENCE</scope>
    <source>
        <strain evidence="1">JCM 3086</strain>
    </source>
</reference>
<gene>
    <name evidence="1" type="ORF">GCM10010121_093880</name>
</gene>
<accession>A0A917PA67</accession>
<keyword evidence="2" id="KW-1185">Reference proteome</keyword>
<sequence>MVQGLDLPMPTDQFGKLGRGGLLGGEAGDRIDRLDGGLPGRAIRATALDLDGLDGVRKKQTRLDRADFEAAYLASPVRPFVGAVLKRDLAPPGVA</sequence>
<reference evidence="1" key="2">
    <citation type="submission" date="2020-09" db="EMBL/GenBank/DDBJ databases">
        <authorList>
            <person name="Sun Q."/>
            <person name="Ohkuma M."/>
        </authorList>
    </citation>
    <scope>NUCLEOTIDE SEQUENCE</scope>
    <source>
        <strain evidence="1">JCM 3086</strain>
    </source>
</reference>
<evidence type="ECO:0000313" key="1">
    <source>
        <dbReference type="EMBL" id="GGJ68351.1"/>
    </source>
</evidence>
<dbReference type="AlphaFoldDB" id="A0A917PA67"/>
<organism evidence="1 2">
    <name type="scientific">Streptomyces brasiliensis</name>
    <dbReference type="NCBI Taxonomy" id="1954"/>
    <lineage>
        <taxon>Bacteria</taxon>
        <taxon>Bacillati</taxon>
        <taxon>Actinomycetota</taxon>
        <taxon>Actinomycetes</taxon>
        <taxon>Kitasatosporales</taxon>
        <taxon>Streptomycetaceae</taxon>
        <taxon>Streptomyces</taxon>
    </lineage>
</organism>
<name>A0A917PA67_9ACTN</name>
<dbReference type="Proteomes" id="UP000657574">
    <property type="component" value="Unassembled WGS sequence"/>
</dbReference>
<dbReference type="EMBL" id="BMQA01000104">
    <property type="protein sequence ID" value="GGJ68351.1"/>
    <property type="molecule type" value="Genomic_DNA"/>
</dbReference>
<protein>
    <submittedName>
        <fullName evidence="1">Uncharacterized protein</fullName>
    </submittedName>
</protein>